<dbReference type="AlphaFoldDB" id="A0A645A5T7"/>
<name>A0A645A5T7_9ZZZZ</name>
<comment type="caution">
    <text evidence="1">The sequence shown here is derived from an EMBL/GenBank/DDBJ whole genome shotgun (WGS) entry which is preliminary data.</text>
</comment>
<dbReference type="InterPro" id="IPR025427">
    <property type="entry name" value="DUF4160"/>
</dbReference>
<gene>
    <name evidence="1" type="ORF">SDC9_92931</name>
</gene>
<evidence type="ECO:0000313" key="1">
    <source>
        <dbReference type="EMBL" id="MPM46233.1"/>
    </source>
</evidence>
<proteinExistence type="predicted"/>
<dbReference type="EMBL" id="VSSQ01011196">
    <property type="protein sequence ID" value="MPM46233.1"/>
    <property type="molecule type" value="Genomic_DNA"/>
</dbReference>
<accession>A0A645A5T7</accession>
<sequence length="220" mass="25153">MHINIKIEVHAYAEEKLCDECIDDAPFYGIIGPEIMLPLSKIRGQILTFEYDNQTTLNDLKNAIFFFVYGDTNVDDSLPISFSFLVGGERYYFGEDTAKLSFIVSKYLGTEHSGQIVVCLLVSCDAGDVATEWPLRFFVHSRESGSHNDAHIHVCDTGHQYEASIRISDGKVIAGKLPSKFERLAKKRILSDQDYFYDCWNKKTDGLKVDINHHYEYIQY</sequence>
<protein>
    <submittedName>
        <fullName evidence="1">Uncharacterized protein</fullName>
    </submittedName>
</protein>
<reference evidence="1" key="1">
    <citation type="submission" date="2019-08" db="EMBL/GenBank/DDBJ databases">
        <authorList>
            <person name="Kucharzyk K."/>
            <person name="Murdoch R.W."/>
            <person name="Higgins S."/>
            <person name="Loffler F."/>
        </authorList>
    </citation>
    <scope>NUCLEOTIDE SEQUENCE</scope>
</reference>
<organism evidence="1">
    <name type="scientific">bioreactor metagenome</name>
    <dbReference type="NCBI Taxonomy" id="1076179"/>
    <lineage>
        <taxon>unclassified sequences</taxon>
        <taxon>metagenomes</taxon>
        <taxon>ecological metagenomes</taxon>
    </lineage>
</organism>
<dbReference type="Pfam" id="PF13711">
    <property type="entry name" value="DUF4160"/>
    <property type="match status" value="1"/>
</dbReference>